<dbReference type="AlphaFoldDB" id="A0A217EFM7"/>
<evidence type="ECO:0000313" key="3">
    <source>
        <dbReference type="EMBL" id="SNQ29293.1"/>
    </source>
</evidence>
<feature type="chain" id="PRO_5012826728" evidence="2">
    <location>
        <begin position="25"/>
        <end position="258"/>
    </location>
</feature>
<accession>A0A217EFM7</accession>
<feature type="signal peptide" evidence="2">
    <location>
        <begin position="1"/>
        <end position="24"/>
    </location>
</feature>
<name>A0A217EFM7_9GAMM</name>
<gene>
    <name evidence="3" type="ORF">SAMN05444584_1240</name>
</gene>
<dbReference type="EMBL" id="FZLN01000001">
    <property type="protein sequence ID" value="SNQ29293.1"/>
    <property type="molecule type" value="Genomic_DNA"/>
</dbReference>
<evidence type="ECO:0000256" key="2">
    <source>
        <dbReference type="SAM" id="SignalP"/>
    </source>
</evidence>
<evidence type="ECO:0000313" key="4">
    <source>
        <dbReference type="Proteomes" id="UP000243463"/>
    </source>
</evidence>
<reference evidence="4" key="1">
    <citation type="submission" date="2017-06" db="EMBL/GenBank/DDBJ databases">
        <authorList>
            <person name="Varghese N."/>
            <person name="Submissions S."/>
        </authorList>
    </citation>
    <scope>NUCLEOTIDE SEQUENCE [LARGE SCALE GENOMIC DNA]</scope>
    <source>
        <strain evidence="4">ANC 5114</strain>
    </source>
</reference>
<dbReference type="RefSeq" id="WP_088823274.1">
    <property type="nucleotide sequence ID" value="NZ_FZLN01000001.1"/>
</dbReference>
<evidence type="ECO:0000256" key="1">
    <source>
        <dbReference type="SAM" id="MobiDB-lite"/>
    </source>
</evidence>
<organism evidence="3 4">
    <name type="scientific">Acinetobacter apis</name>
    <dbReference type="NCBI Taxonomy" id="1229165"/>
    <lineage>
        <taxon>Bacteria</taxon>
        <taxon>Pseudomonadati</taxon>
        <taxon>Pseudomonadota</taxon>
        <taxon>Gammaproteobacteria</taxon>
        <taxon>Moraxellales</taxon>
        <taxon>Moraxellaceae</taxon>
        <taxon>Acinetobacter</taxon>
    </lineage>
</organism>
<dbReference type="OrthoDB" id="8653499at2"/>
<feature type="region of interest" description="Disordered" evidence="1">
    <location>
        <begin position="221"/>
        <end position="258"/>
    </location>
</feature>
<keyword evidence="2" id="KW-0732">Signal</keyword>
<proteinExistence type="predicted"/>
<feature type="compositionally biased region" description="Polar residues" evidence="1">
    <location>
        <begin position="221"/>
        <end position="233"/>
    </location>
</feature>
<protein>
    <submittedName>
        <fullName evidence="3">Uncharacterized protein</fullName>
    </submittedName>
</protein>
<sequence>MTKKIIRKCGFFVASSLIAIQAWAAPLDIQSFSSKNKISPIVQKDICAQQQSLCAHPERWKSVTTADQHLWLLADDQVAVFTTTDAQPKLLQHWKIDLTQKLSADQIALNNSKLYVYPKLFPIADNRFAIARIHSYSELYSGGGATMERANFYELLNNGKTQQFIGNYPFSLKQTMRACFSEQDYKQAKGNCHDEYNLAVSIRPLKAMQWQFRYNYSASLSGKNPKTTKSSRALNIDLNRAPKQPNIPKDWNYSGIDD</sequence>
<dbReference type="Proteomes" id="UP000243463">
    <property type="component" value="Unassembled WGS sequence"/>
</dbReference>
<keyword evidence="4" id="KW-1185">Reference proteome</keyword>